<keyword evidence="3" id="KW-1185">Reference proteome</keyword>
<evidence type="ECO:0000313" key="2">
    <source>
        <dbReference type="EMBL" id="MPV35689.1"/>
    </source>
</evidence>
<comment type="caution">
    <text evidence="2">The sequence shown here is derived from an EMBL/GenBank/DDBJ whole genome shotgun (WGS) entry which is preliminary data.</text>
</comment>
<evidence type="ECO:0000313" key="3">
    <source>
        <dbReference type="Proteomes" id="UP000437709"/>
    </source>
</evidence>
<feature type="domain" description="YdhG-like" evidence="1">
    <location>
        <begin position="20"/>
        <end position="119"/>
    </location>
</feature>
<sequence>MDNTVAAFLDGVTPAKRARDARTLVELFQRVTGLEPELHGTIVGFGTYHYRYDSGREGDAAASAFAPRKAATSIYLPDGVGAHATALGQLGPHTTGVGCLYIKDLEQVDLAVLEGILAESFARVSAGSHYTQRAREGSEES</sequence>
<dbReference type="Proteomes" id="UP000437709">
    <property type="component" value="Unassembled WGS sequence"/>
</dbReference>
<dbReference type="RefSeq" id="WP_152196038.1">
    <property type="nucleotide sequence ID" value="NZ_VUKD01000004.1"/>
</dbReference>
<dbReference type="Pfam" id="PF08818">
    <property type="entry name" value="DUF1801"/>
    <property type="match status" value="1"/>
</dbReference>
<dbReference type="EMBL" id="WHPC01000002">
    <property type="protein sequence ID" value="MPV35689.1"/>
    <property type="molecule type" value="Genomic_DNA"/>
</dbReference>
<reference evidence="2 3" key="1">
    <citation type="submission" date="2019-10" db="EMBL/GenBank/DDBJ databases">
        <title>Georgenia wutianyii sp. nov. and Georgenia yuyongxinii sp. nov. isolated from plateau pika (Ochotona curzoniae) in the Qinghai-Tibet plateau of China.</title>
        <authorList>
            <person name="Tian Z."/>
        </authorList>
    </citation>
    <scope>NUCLEOTIDE SEQUENCE [LARGE SCALE GENOMIC DNA]</scope>
    <source>
        <strain evidence="2 3">JCM 19765</strain>
    </source>
</reference>
<proteinExistence type="predicted"/>
<gene>
    <name evidence="2" type="ORF">GB881_01255</name>
</gene>
<dbReference type="InterPro" id="IPR014922">
    <property type="entry name" value="YdhG-like"/>
</dbReference>
<name>A0A6N7EC63_9MICO</name>
<protein>
    <submittedName>
        <fullName evidence="2">DUF1801 domain-containing protein</fullName>
    </submittedName>
</protein>
<accession>A0A6N7EC63</accession>
<organism evidence="2 3">
    <name type="scientific">Georgenia subflava</name>
    <dbReference type="NCBI Taxonomy" id="1622177"/>
    <lineage>
        <taxon>Bacteria</taxon>
        <taxon>Bacillati</taxon>
        <taxon>Actinomycetota</taxon>
        <taxon>Actinomycetes</taxon>
        <taxon>Micrococcales</taxon>
        <taxon>Bogoriellaceae</taxon>
        <taxon>Georgenia</taxon>
    </lineage>
</organism>
<dbReference type="OrthoDB" id="5951444at2"/>
<evidence type="ECO:0000259" key="1">
    <source>
        <dbReference type="Pfam" id="PF08818"/>
    </source>
</evidence>
<dbReference type="AlphaFoldDB" id="A0A6N7EC63"/>